<dbReference type="Gene3D" id="2.40.170.20">
    <property type="entry name" value="TonB-dependent receptor, beta-barrel domain"/>
    <property type="match status" value="1"/>
</dbReference>
<dbReference type="Pfam" id="PF13715">
    <property type="entry name" value="CarbopepD_reg_2"/>
    <property type="match status" value="1"/>
</dbReference>
<feature type="domain" description="TonB-dependent receptor plug" evidence="9">
    <location>
        <begin position="167"/>
        <end position="272"/>
    </location>
</feature>
<dbReference type="InterPro" id="IPR036942">
    <property type="entry name" value="Beta-barrel_TonB_sf"/>
</dbReference>
<comment type="subcellular location">
    <subcellularLocation>
        <location evidence="1 8">Cell outer membrane</location>
        <topology evidence="1 8">Multi-pass membrane protein</topology>
    </subcellularLocation>
</comment>
<dbReference type="SUPFAM" id="SSF56935">
    <property type="entry name" value="Porins"/>
    <property type="match status" value="1"/>
</dbReference>
<evidence type="ECO:0000256" key="6">
    <source>
        <dbReference type="ARBA" id="ARBA00023136"/>
    </source>
</evidence>
<dbReference type="PANTHER" id="PTHR30069:SF29">
    <property type="entry name" value="HEMOGLOBIN AND HEMOGLOBIN-HAPTOGLOBIN-BINDING PROTEIN 1-RELATED"/>
    <property type="match status" value="1"/>
</dbReference>
<dbReference type="InterPro" id="IPR008969">
    <property type="entry name" value="CarboxyPept-like_regulatory"/>
</dbReference>
<evidence type="ECO:0000256" key="4">
    <source>
        <dbReference type="ARBA" id="ARBA00022692"/>
    </source>
</evidence>
<dbReference type="GO" id="GO:0044718">
    <property type="term" value="P:siderophore transmembrane transport"/>
    <property type="evidence" value="ECO:0007669"/>
    <property type="project" value="TreeGrafter"/>
</dbReference>
<evidence type="ECO:0000256" key="1">
    <source>
        <dbReference type="ARBA" id="ARBA00004571"/>
    </source>
</evidence>
<keyword evidence="6 8" id="KW-0472">Membrane</keyword>
<evidence type="ECO:0000256" key="3">
    <source>
        <dbReference type="ARBA" id="ARBA00022452"/>
    </source>
</evidence>
<dbReference type="InterPro" id="IPR039426">
    <property type="entry name" value="TonB-dep_rcpt-like"/>
</dbReference>
<evidence type="ECO:0000256" key="5">
    <source>
        <dbReference type="ARBA" id="ARBA00022729"/>
    </source>
</evidence>
<dbReference type="Gene3D" id="2.170.130.10">
    <property type="entry name" value="TonB-dependent receptor, plug domain"/>
    <property type="match status" value="1"/>
</dbReference>
<organism evidence="10 11">
    <name type="scientific">Maribacter polysiphoniae</name>
    <dbReference type="NCBI Taxonomy" id="429344"/>
    <lineage>
        <taxon>Bacteria</taxon>
        <taxon>Pseudomonadati</taxon>
        <taxon>Bacteroidota</taxon>
        <taxon>Flavobacteriia</taxon>
        <taxon>Flavobacteriales</taxon>
        <taxon>Flavobacteriaceae</taxon>
        <taxon>Maribacter</taxon>
    </lineage>
</organism>
<keyword evidence="5" id="KW-0732">Signal</keyword>
<dbReference type="InterPro" id="IPR023997">
    <property type="entry name" value="TonB-dep_OMP_SusC/RagA_CS"/>
</dbReference>
<evidence type="ECO:0000313" key="11">
    <source>
        <dbReference type="Proteomes" id="UP000245667"/>
    </source>
</evidence>
<comment type="caution">
    <text evidence="10">The sequence shown here is derived from an EMBL/GenBank/DDBJ whole genome shotgun (WGS) entry which is preliminary data.</text>
</comment>
<evidence type="ECO:0000256" key="2">
    <source>
        <dbReference type="ARBA" id="ARBA00022448"/>
    </source>
</evidence>
<dbReference type="NCBIfam" id="TIGR04056">
    <property type="entry name" value="OMP_RagA_SusC"/>
    <property type="match status" value="1"/>
</dbReference>
<dbReference type="AlphaFoldDB" id="A0A316DXW8"/>
<proteinExistence type="inferred from homology"/>
<protein>
    <submittedName>
        <fullName evidence="10">TonB-linked SusC/RagA family outer membrane protein</fullName>
    </submittedName>
</protein>
<reference evidence="10 11" key="1">
    <citation type="submission" date="2018-05" db="EMBL/GenBank/DDBJ databases">
        <title>Genomic Encyclopedia of Archaeal and Bacterial Type Strains, Phase II (KMG-II): from individual species to whole genera.</title>
        <authorList>
            <person name="Goeker M."/>
        </authorList>
    </citation>
    <scope>NUCLEOTIDE SEQUENCE [LARGE SCALE GENOMIC DNA]</scope>
    <source>
        <strain evidence="10 11">DSM 23514</strain>
    </source>
</reference>
<gene>
    <name evidence="10" type="ORF">LX92_03051</name>
</gene>
<name>A0A316DXW8_9FLAO</name>
<dbReference type="Pfam" id="PF07715">
    <property type="entry name" value="Plug"/>
    <property type="match status" value="1"/>
</dbReference>
<dbReference type="RefSeq" id="WP_223308379.1">
    <property type="nucleotide sequence ID" value="NZ_JACWLN010000006.1"/>
</dbReference>
<keyword evidence="7 8" id="KW-0998">Cell outer membrane</keyword>
<dbReference type="InterPro" id="IPR037066">
    <property type="entry name" value="Plug_dom_sf"/>
</dbReference>
<keyword evidence="4 8" id="KW-0812">Transmembrane</keyword>
<evidence type="ECO:0000313" key="10">
    <source>
        <dbReference type="EMBL" id="PWK22576.1"/>
    </source>
</evidence>
<accession>A0A316DXW8</accession>
<evidence type="ECO:0000259" key="9">
    <source>
        <dbReference type="Pfam" id="PF07715"/>
    </source>
</evidence>
<dbReference type="SUPFAM" id="SSF49464">
    <property type="entry name" value="Carboxypeptidase regulatory domain-like"/>
    <property type="match status" value="1"/>
</dbReference>
<dbReference type="GO" id="GO:0009279">
    <property type="term" value="C:cell outer membrane"/>
    <property type="evidence" value="ECO:0007669"/>
    <property type="project" value="UniProtKB-SubCell"/>
</dbReference>
<comment type="similarity">
    <text evidence="8">Belongs to the TonB-dependent receptor family.</text>
</comment>
<dbReference type="NCBIfam" id="TIGR04057">
    <property type="entry name" value="SusC_RagA_signa"/>
    <property type="match status" value="1"/>
</dbReference>
<sequence>MKTKRKPRTRINCLGKDGLGFKKGIRNVLVVSFCLIVSLTGIYASENYGSRTSLHNDVLVTKVERSILMDNEYSEQTVITGSVFDSQGPLPGASVVVKGTTNGTQTDFDGNFTLSIDSNDPVLVVSYVGYATQEIAVGNQTAIDVILVEDTSQLEEVVVLGYTTKKKGEVTGSVSTVSADDIAKSGSKDLVKSLAGKVSGLIISDRGGTPGANDATLLIRGKSTLGNNSPLILIDGIVASTFANLAPQDIESLTVLKDGAAAIYGARAANGVILVTTKRGKNGKAKISLSTSYTVSSFSATPSLMSSEQYAIYNNEIAERYGNDPIYSQADIAKYADGSDPINFPNTDWADETFAKSSPESRTSLSISGGNDNVNYFVSGDMIRQTGMYKSGDLKFDQDQIRSNLDIRITEDVKLGIDLSGRFGETLEPGIGTGPIYKQIYNNAPTEVAVYPNGLIAWGGENGLNPAIMSSKESGFDKKIDNDLRAKFTIDYDLHKLTEGLKFKGYAGMRRMSYDQKSWYTPWTVYTYLESTDDYVSQTGFSQDGSENILTESFWKYNELMLNATLYYSKSINDKHNFSGFVGYEQTTSDQRNFWVEKIGFPDSEHSELFAGDTDGQTSDGTSYEWARVNYFGSLSYDYMKKYYLDLTLRHDGSSNFGPGNRFGTFPGIAFSWAINRESFLENVSWINSLKLRTSWAKMGNDRITGFQYLTQYDYAGNVGAKPNYYNFGGEYYNGYSSIGVEAANEAITWESADMKNIGLNFTLFDNKLTGDLNYFYQKREDILVTRNASVPDYTGLTLPQENIGKVDNYGWELELGWNDKVGDLGYNFGFNFTQAKNEIVYMDEAENVADAIKQEGHPMDSYLVYPTNGIFQNQAQVDAEPVKLAGTVAGEPYYIDTDGNGKIDAGDRIRSYSSNVPEIQYGFYGGLNVKNWNFNFLFQGQAEAKMQVYFEGNGALPDFLYNQRWTPENTGAKFPRAFATGDSYSSSLNGPDNFQGADIYLQDASYLRLKEIELGYTISKDVLKFGEAKLYVRGYNMLTLFSDIYDLGLDPEAEGYNSFRSSTYPSLKSFTLGLNFNF</sequence>
<dbReference type="InterPro" id="IPR012910">
    <property type="entry name" value="Plug_dom"/>
</dbReference>
<dbReference type="PANTHER" id="PTHR30069">
    <property type="entry name" value="TONB-DEPENDENT OUTER MEMBRANE RECEPTOR"/>
    <property type="match status" value="1"/>
</dbReference>
<evidence type="ECO:0000256" key="8">
    <source>
        <dbReference type="PROSITE-ProRule" id="PRU01360"/>
    </source>
</evidence>
<dbReference type="Gene3D" id="2.60.40.1120">
    <property type="entry name" value="Carboxypeptidase-like, regulatory domain"/>
    <property type="match status" value="1"/>
</dbReference>
<keyword evidence="3 8" id="KW-1134">Transmembrane beta strand</keyword>
<keyword evidence="2 8" id="KW-0813">Transport</keyword>
<dbReference type="PROSITE" id="PS52016">
    <property type="entry name" value="TONB_DEPENDENT_REC_3"/>
    <property type="match status" value="1"/>
</dbReference>
<dbReference type="EMBL" id="QGGQ01000007">
    <property type="protein sequence ID" value="PWK22576.1"/>
    <property type="molecule type" value="Genomic_DNA"/>
</dbReference>
<evidence type="ECO:0000256" key="7">
    <source>
        <dbReference type="ARBA" id="ARBA00023237"/>
    </source>
</evidence>
<dbReference type="GO" id="GO:0015344">
    <property type="term" value="F:siderophore uptake transmembrane transporter activity"/>
    <property type="evidence" value="ECO:0007669"/>
    <property type="project" value="TreeGrafter"/>
</dbReference>
<dbReference type="InterPro" id="IPR023996">
    <property type="entry name" value="TonB-dep_OMP_SusC/RagA"/>
</dbReference>
<dbReference type="Proteomes" id="UP000245667">
    <property type="component" value="Unassembled WGS sequence"/>
</dbReference>